<dbReference type="Proteomes" id="UP001497497">
    <property type="component" value="Unassembled WGS sequence"/>
</dbReference>
<dbReference type="InterPro" id="IPR017853">
    <property type="entry name" value="GH"/>
</dbReference>
<accession>A0AAV2I1S5</accession>
<dbReference type="Pfam" id="PF03662">
    <property type="entry name" value="Glyco_hydro_79n"/>
    <property type="match status" value="1"/>
</dbReference>
<dbReference type="GO" id="GO:0016798">
    <property type="term" value="F:hydrolase activity, acting on glycosyl bonds"/>
    <property type="evidence" value="ECO:0007669"/>
    <property type="project" value="InterPro"/>
</dbReference>
<evidence type="ECO:0000313" key="3">
    <source>
        <dbReference type="EMBL" id="CAL1539023.1"/>
    </source>
</evidence>
<dbReference type="AlphaFoldDB" id="A0AAV2I1S5"/>
<gene>
    <name evidence="3" type="ORF">GSLYS_00012844001</name>
</gene>
<protein>
    <recommendedName>
        <fullName evidence="5">Heparanase</fullName>
    </recommendedName>
</protein>
<dbReference type="InterPro" id="IPR005199">
    <property type="entry name" value="Glyco_hydro_79"/>
</dbReference>
<name>A0AAV2I1S5_LYMST</name>
<proteinExistence type="inferred from homology"/>
<reference evidence="3 4" key="1">
    <citation type="submission" date="2024-04" db="EMBL/GenBank/DDBJ databases">
        <authorList>
            <consortium name="Genoscope - CEA"/>
            <person name="William W."/>
        </authorList>
    </citation>
    <scope>NUCLEOTIDE SEQUENCE [LARGE SCALE GENOMIC DNA]</scope>
</reference>
<comment type="caution">
    <text evidence="3">The sequence shown here is derived from an EMBL/GenBank/DDBJ whole genome shotgun (WGS) entry which is preliminary data.</text>
</comment>
<dbReference type="PANTHER" id="PTHR46145:SF4">
    <property type="entry name" value="HEPARANASE"/>
    <property type="match status" value="1"/>
</dbReference>
<evidence type="ECO:0000256" key="2">
    <source>
        <dbReference type="SAM" id="SignalP"/>
    </source>
</evidence>
<dbReference type="SUPFAM" id="SSF51445">
    <property type="entry name" value="(Trans)glycosidases"/>
    <property type="match status" value="1"/>
</dbReference>
<sequence length="543" mass="60302">MFIIQALSLVGFLMCDIAANGLKNDQSFFSIHNLNSRSSNQADEIYIDFNTSLHACDKKYLSLTIDSSEIMSKWKGFDFSSSKLRNMASALSPANIRIGGTNADFLIFEPNGDELLPKSSSFYDSGYFDFKAFKAPEAPQNFTMTGKQWDNMTSFFKWVRWDLMFDFNVFLRRDGVWDPVNAQTLLDYSAARGIEIPAFQLGNEPNAFLHNFNISILPPSLARDFIVLKQLLSNYSQYRESGLYGPDVTSMSTHSASADYFKQFLNSGACSVVNAATFHQYYKDGRKTSVDDFLNTTVMDSLKKSFEAGQEVLKEISCPLALALTETSSCYGGGAPGLSDRYVAGFLWLDKLGLAAQYGITTVYRQTFFGGSYALVNNNLDPAPDFYLSVLYKRLAAGPVFHVSKQSEQLRVYAHCAIFHVSKQSEQLRVYAHCASNEQYPPGALVVYFMNIRNTTAVLSLSQFTGLDKDVFLLTPGDADGLKSRFVKLNDELLLMSGSELPPMLPTTITGDVTVTAQSFGFIIVPAAKVSLCIGYHEKTTKS</sequence>
<dbReference type="PANTHER" id="PTHR46145">
    <property type="entry name" value="HEPARANASE"/>
    <property type="match status" value="1"/>
</dbReference>
<evidence type="ECO:0000313" key="4">
    <source>
        <dbReference type="Proteomes" id="UP001497497"/>
    </source>
</evidence>
<keyword evidence="4" id="KW-1185">Reference proteome</keyword>
<dbReference type="GO" id="GO:0016020">
    <property type="term" value="C:membrane"/>
    <property type="evidence" value="ECO:0007669"/>
    <property type="project" value="InterPro"/>
</dbReference>
<dbReference type="GO" id="GO:0005615">
    <property type="term" value="C:extracellular space"/>
    <property type="evidence" value="ECO:0007669"/>
    <property type="project" value="TreeGrafter"/>
</dbReference>
<comment type="similarity">
    <text evidence="1">Belongs to the glycosyl hydrolase 79 family.</text>
</comment>
<feature type="chain" id="PRO_5043819435" description="Heparanase" evidence="2">
    <location>
        <begin position="22"/>
        <end position="543"/>
    </location>
</feature>
<dbReference type="GO" id="GO:0031012">
    <property type="term" value="C:extracellular matrix"/>
    <property type="evidence" value="ECO:0007669"/>
    <property type="project" value="TreeGrafter"/>
</dbReference>
<evidence type="ECO:0008006" key="5">
    <source>
        <dbReference type="Google" id="ProtNLM"/>
    </source>
</evidence>
<dbReference type="Gene3D" id="3.20.20.80">
    <property type="entry name" value="Glycosidases"/>
    <property type="match status" value="1"/>
</dbReference>
<evidence type="ECO:0000256" key="1">
    <source>
        <dbReference type="ARBA" id="ARBA00009800"/>
    </source>
</evidence>
<dbReference type="EMBL" id="CAXITT010000322">
    <property type="protein sequence ID" value="CAL1539023.1"/>
    <property type="molecule type" value="Genomic_DNA"/>
</dbReference>
<organism evidence="3 4">
    <name type="scientific">Lymnaea stagnalis</name>
    <name type="common">Great pond snail</name>
    <name type="synonym">Helix stagnalis</name>
    <dbReference type="NCBI Taxonomy" id="6523"/>
    <lineage>
        <taxon>Eukaryota</taxon>
        <taxon>Metazoa</taxon>
        <taxon>Spiralia</taxon>
        <taxon>Lophotrochozoa</taxon>
        <taxon>Mollusca</taxon>
        <taxon>Gastropoda</taxon>
        <taxon>Heterobranchia</taxon>
        <taxon>Euthyneura</taxon>
        <taxon>Panpulmonata</taxon>
        <taxon>Hygrophila</taxon>
        <taxon>Lymnaeoidea</taxon>
        <taxon>Lymnaeidae</taxon>
        <taxon>Lymnaea</taxon>
    </lineage>
</organism>
<feature type="signal peptide" evidence="2">
    <location>
        <begin position="1"/>
        <end position="21"/>
    </location>
</feature>
<keyword evidence="2" id="KW-0732">Signal</keyword>